<accession>A0A1H3DKP4</accession>
<proteinExistence type="predicted"/>
<sequence length="925" mass="106195">MELNTAVKPFVLSELFVARNYDTLIYLDPDIWIFRYLEEIYQAFSSASIVLTPHIRRPYYDNHHPSDLSILQSGTYNLGFIGLKNTKSARSLLDWWMQKLYHDCVVDIPKGLFVDQKWIDLVPGFFPDTKIIHDPSYNVAYWNLHERQISGDINNWKVDEQPLAFFHFSGYLPIAPDSISTHQNRHQINQIPDFANIAVYYGAALFQNGYKTSITWPYAFETLSNGVRLPMHIVRSVMQWASRTGVPTPNPRTHPDDFCRFLMSRGYLPERPNVVLLYFFLLQQRQDLVVAFPHAVDNSDDSDFRNWLLNHGGHEAQLQDLFPYEGDKIRDNVADLFFRLRQANRVDVFAAFQDMWINDDVFNCFLGWIATHGVKEMGFEKNDAECLSNARAGVFRIFNLYFLRGDLQVKFMKLWEKYQIEEFAEWLRQHRYTLNLSLNEISLFVEFISARPVLFEKIRFLYQNFGKKQKILPSLYAIDDRRYLCSIAANTNQIFTWLKKEKAISPADHFVAHFGRDRSILNDFSTCSVPGLMAMENFDFIKTLRSTLAVERSYPIINMAGFLTAPSGTGEAGRGIVATLKNTKLPFRAVTLPHVQAQSVGFPKQPALFGWPSAIADLSITVANADSSKSFEHMLPSLYWANKNVGYWVWETETLPHHFKNSDTLFDEIWTPSHYSAAAIRKTSRRNVRVFPHVLDFPALDRAVANRQAFGLPTEAILFGFAFDPNSILERKNVAGLVQAFQDAFRDNDRCYLVLKVNGQSRGTYEYEMIRARVDSDRILVMEMTMSHEKTFDFIKSLDVYVSLHRAEGFGLTCAEAMALGLPVIASQYSGNLDFMTEQNSLLVPTQVIETDRPYGPYPAGTRWGDPDLAAASHLMRTLLDVEKRRFIGEEAARSIRKTLAPELLANQLKDMIADILNQDKGYSA</sequence>
<evidence type="ECO:0000313" key="2">
    <source>
        <dbReference type="EMBL" id="SDX66204.1"/>
    </source>
</evidence>
<protein>
    <submittedName>
        <fullName evidence="2">Glycosyltransferase involved in cell wall bisynthesis</fullName>
    </submittedName>
</protein>
<dbReference type="Proteomes" id="UP000198672">
    <property type="component" value="Unassembled WGS sequence"/>
</dbReference>
<name>A0A1H3DKP4_ALLWA</name>
<dbReference type="CDD" id="cd03801">
    <property type="entry name" value="GT4_PimA-like"/>
    <property type="match status" value="1"/>
</dbReference>
<keyword evidence="3" id="KW-1185">Reference proteome</keyword>
<dbReference type="STRING" id="61595.SAMN05421644_1091"/>
<dbReference type="Pfam" id="PF00534">
    <property type="entry name" value="Glycos_transf_1"/>
    <property type="match status" value="1"/>
</dbReference>
<evidence type="ECO:0000313" key="3">
    <source>
        <dbReference type="Proteomes" id="UP000198672"/>
    </source>
</evidence>
<dbReference type="PANTHER" id="PTHR46656:SF3">
    <property type="entry name" value="PUTATIVE-RELATED"/>
    <property type="match status" value="1"/>
</dbReference>
<dbReference type="PANTHER" id="PTHR46656">
    <property type="entry name" value="PUTATIVE-RELATED"/>
    <property type="match status" value="1"/>
</dbReference>
<dbReference type="SUPFAM" id="SSF53756">
    <property type="entry name" value="UDP-Glycosyltransferase/glycogen phosphorylase"/>
    <property type="match status" value="1"/>
</dbReference>
<feature type="domain" description="Glycosyl transferase family 1" evidence="1">
    <location>
        <begin position="727"/>
        <end position="840"/>
    </location>
</feature>
<dbReference type="GO" id="GO:0016757">
    <property type="term" value="F:glycosyltransferase activity"/>
    <property type="evidence" value="ECO:0007669"/>
    <property type="project" value="InterPro"/>
</dbReference>
<organism evidence="2 3">
    <name type="scientific">Allochromatium warmingii</name>
    <name type="common">Chromatium warmingii</name>
    <dbReference type="NCBI Taxonomy" id="61595"/>
    <lineage>
        <taxon>Bacteria</taxon>
        <taxon>Pseudomonadati</taxon>
        <taxon>Pseudomonadota</taxon>
        <taxon>Gammaproteobacteria</taxon>
        <taxon>Chromatiales</taxon>
        <taxon>Chromatiaceae</taxon>
        <taxon>Allochromatium</taxon>
    </lineage>
</organism>
<dbReference type="InterPro" id="IPR029044">
    <property type="entry name" value="Nucleotide-diphossugar_trans"/>
</dbReference>
<gene>
    <name evidence="2" type="ORF">SAMN05421644_1091</name>
</gene>
<dbReference type="OrthoDB" id="9801954at2"/>
<dbReference type="Gene3D" id="3.90.550.10">
    <property type="entry name" value="Spore Coat Polysaccharide Biosynthesis Protein SpsA, Chain A"/>
    <property type="match status" value="1"/>
</dbReference>
<dbReference type="InterPro" id="IPR001296">
    <property type="entry name" value="Glyco_trans_1"/>
</dbReference>
<reference evidence="3" key="1">
    <citation type="submission" date="2016-10" db="EMBL/GenBank/DDBJ databases">
        <authorList>
            <person name="Varghese N."/>
            <person name="Submissions S."/>
        </authorList>
    </citation>
    <scope>NUCLEOTIDE SEQUENCE [LARGE SCALE GENOMIC DNA]</scope>
    <source>
        <strain evidence="3">DSM 173</strain>
    </source>
</reference>
<dbReference type="Gene3D" id="3.40.50.2000">
    <property type="entry name" value="Glycogen Phosphorylase B"/>
    <property type="match status" value="1"/>
</dbReference>
<dbReference type="AlphaFoldDB" id="A0A1H3DKP4"/>
<keyword evidence="2" id="KW-0808">Transferase</keyword>
<dbReference type="EMBL" id="FNOW01000009">
    <property type="protein sequence ID" value="SDX66204.1"/>
    <property type="molecule type" value="Genomic_DNA"/>
</dbReference>
<evidence type="ECO:0000259" key="1">
    <source>
        <dbReference type="Pfam" id="PF00534"/>
    </source>
</evidence>
<dbReference type="SUPFAM" id="SSF53448">
    <property type="entry name" value="Nucleotide-diphospho-sugar transferases"/>
    <property type="match status" value="1"/>
</dbReference>